<evidence type="ECO:0000256" key="3">
    <source>
        <dbReference type="ARBA" id="ARBA00022723"/>
    </source>
</evidence>
<keyword evidence="7" id="KW-0812">Transmembrane</keyword>
<feature type="transmembrane region" description="Helical" evidence="7">
    <location>
        <begin position="16"/>
        <end position="38"/>
    </location>
</feature>
<evidence type="ECO:0000256" key="2">
    <source>
        <dbReference type="ARBA" id="ARBA00022617"/>
    </source>
</evidence>
<keyword evidence="7" id="KW-0472">Membrane</keyword>
<sequence length="177" mass="18260">MSGSLSKSDQSFMRQFSWLIAGLAVLTVLLITLGWMIYNHEPKETNPVAAKQLAARIAPVGAVYSGNTGRAAIAAAAEAAAKAAAAQVAYGGTTDGKTIYENLCHSCHTAGVAGAPKLGDKAAWAPRLAQGMATLIKHATEGYHGPDGNFMPPKGGNPALTDAQVKAAVTWITDQAK</sequence>
<evidence type="ECO:0000256" key="1">
    <source>
        <dbReference type="ARBA" id="ARBA00022448"/>
    </source>
</evidence>
<keyword evidence="3 6" id="KW-0479">Metal-binding</keyword>
<dbReference type="InterPro" id="IPR036909">
    <property type="entry name" value="Cyt_c-like_dom_sf"/>
</dbReference>
<protein>
    <submittedName>
        <fullName evidence="9">Cytochrome C</fullName>
    </submittedName>
</protein>
<keyword evidence="4" id="KW-0249">Electron transport</keyword>
<proteinExistence type="predicted"/>
<accession>A0A160N4C5</accession>
<dbReference type="Pfam" id="PF13442">
    <property type="entry name" value="Cytochrome_CBB3"/>
    <property type="match status" value="1"/>
</dbReference>
<feature type="domain" description="Cytochrome c" evidence="8">
    <location>
        <begin position="91"/>
        <end position="176"/>
    </location>
</feature>
<dbReference type="Proteomes" id="UP000077255">
    <property type="component" value="Chromosome"/>
</dbReference>
<evidence type="ECO:0000256" key="6">
    <source>
        <dbReference type="PROSITE-ProRule" id="PRU00433"/>
    </source>
</evidence>
<dbReference type="PRINTS" id="PR00607">
    <property type="entry name" value="CYTCHROMECIE"/>
</dbReference>
<dbReference type="InterPro" id="IPR002323">
    <property type="entry name" value="Cyt_CIE"/>
</dbReference>
<dbReference type="GO" id="GO:0020037">
    <property type="term" value="F:heme binding"/>
    <property type="evidence" value="ECO:0007669"/>
    <property type="project" value="InterPro"/>
</dbReference>
<evidence type="ECO:0000256" key="7">
    <source>
        <dbReference type="SAM" id="Phobius"/>
    </source>
</evidence>
<dbReference type="PANTHER" id="PTHR40942">
    <property type="match status" value="1"/>
</dbReference>
<evidence type="ECO:0000256" key="5">
    <source>
        <dbReference type="ARBA" id="ARBA00023004"/>
    </source>
</evidence>
<dbReference type="EMBL" id="CP014841">
    <property type="protein sequence ID" value="AND70687.1"/>
    <property type="molecule type" value="Genomic_DNA"/>
</dbReference>
<keyword evidence="1" id="KW-0813">Transport</keyword>
<dbReference type="AlphaFoldDB" id="A0A160N4C5"/>
<dbReference type="KEGG" id="dtx:ATSB10_32330"/>
<name>A0A160N4C5_9GAMM</name>
<dbReference type="SUPFAM" id="SSF46626">
    <property type="entry name" value="Cytochrome c"/>
    <property type="match status" value="1"/>
</dbReference>
<evidence type="ECO:0000313" key="9">
    <source>
        <dbReference type="EMBL" id="AND70687.1"/>
    </source>
</evidence>
<keyword evidence="5 6" id="KW-0408">Iron</keyword>
<keyword evidence="2 6" id="KW-0349">Heme</keyword>
<dbReference type="PATRIC" id="fig|445710.3.peg.3234"/>
<keyword evidence="10" id="KW-1185">Reference proteome</keyword>
<dbReference type="InterPro" id="IPR009056">
    <property type="entry name" value="Cyt_c-like_dom"/>
</dbReference>
<evidence type="ECO:0000313" key="10">
    <source>
        <dbReference type="Proteomes" id="UP000077255"/>
    </source>
</evidence>
<organism evidence="9 10">
    <name type="scientific">Dyella thiooxydans</name>
    <dbReference type="NCBI Taxonomy" id="445710"/>
    <lineage>
        <taxon>Bacteria</taxon>
        <taxon>Pseudomonadati</taxon>
        <taxon>Pseudomonadota</taxon>
        <taxon>Gammaproteobacteria</taxon>
        <taxon>Lysobacterales</taxon>
        <taxon>Rhodanobacteraceae</taxon>
        <taxon>Dyella</taxon>
    </lineage>
</organism>
<dbReference type="Gene3D" id="1.10.760.10">
    <property type="entry name" value="Cytochrome c-like domain"/>
    <property type="match status" value="1"/>
</dbReference>
<evidence type="ECO:0000259" key="8">
    <source>
        <dbReference type="PROSITE" id="PS51007"/>
    </source>
</evidence>
<dbReference type="PROSITE" id="PS51007">
    <property type="entry name" value="CYTC"/>
    <property type="match status" value="1"/>
</dbReference>
<dbReference type="GO" id="GO:0005506">
    <property type="term" value="F:iron ion binding"/>
    <property type="evidence" value="ECO:0007669"/>
    <property type="project" value="InterPro"/>
</dbReference>
<reference evidence="9 10" key="1">
    <citation type="submission" date="2016-02" db="EMBL/GenBank/DDBJ databases">
        <title>Complete genome sequencing and analysis of ATSB10, Dyella thiooxydans isolated from rhizosphere soil of sunflower (Helianthus annuus L.).</title>
        <authorList>
            <person name="Lee Y."/>
            <person name="Hwangbo K."/>
            <person name="Chung H."/>
            <person name="Yoo J."/>
            <person name="Kim K.Y."/>
            <person name="Sa T.M."/>
            <person name="Um Y."/>
            <person name="Madhaiyan M."/>
        </authorList>
    </citation>
    <scope>NUCLEOTIDE SEQUENCE [LARGE SCALE GENOMIC DNA]</scope>
    <source>
        <strain evidence="9 10">ATSB10</strain>
    </source>
</reference>
<dbReference type="STRING" id="445710.ATSB10_32330"/>
<dbReference type="GO" id="GO:0009055">
    <property type="term" value="F:electron transfer activity"/>
    <property type="evidence" value="ECO:0007669"/>
    <property type="project" value="InterPro"/>
</dbReference>
<dbReference type="PANTHER" id="PTHR40942:SF4">
    <property type="entry name" value="CYTOCHROME C5"/>
    <property type="match status" value="1"/>
</dbReference>
<evidence type="ECO:0000256" key="4">
    <source>
        <dbReference type="ARBA" id="ARBA00022982"/>
    </source>
</evidence>
<keyword evidence="7" id="KW-1133">Transmembrane helix</keyword>
<gene>
    <name evidence="9" type="ORF">ATSB10_32330</name>
</gene>